<dbReference type="InterPro" id="IPR015421">
    <property type="entry name" value="PyrdxlP-dep_Trfase_major"/>
</dbReference>
<reference evidence="13" key="3">
    <citation type="submission" date="2016-11" db="EMBL/GenBank/DDBJ databases">
        <authorList>
            <person name="Jaros S."/>
            <person name="Januszkiewicz K."/>
            <person name="Wedrychowicz H."/>
        </authorList>
    </citation>
    <scope>NUCLEOTIDE SEQUENCE [LARGE SCALE GENOMIC DNA]</scope>
    <source>
        <strain evidence="13">DSM 1682</strain>
    </source>
</reference>
<dbReference type="KEGG" id="cpro:CPRO_22380"/>
<dbReference type="PIRSF" id="PIRSF001434">
    <property type="entry name" value="CGS"/>
    <property type="match status" value="1"/>
</dbReference>
<evidence type="ECO:0000256" key="1">
    <source>
        <dbReference type="ARBA" id="ARBA00001933"/>
    </source>
</evidence>
<dbReference type="GO" id="GO:0047982">
    <property type="term" value="F:homocysteine desulfhydrase activity"/>
    <property type="evidence" value="ECO:0007669"/>
    <property type="project" value="UniProtKB-EC"/>
</dbReference>
<dbReference type="FunFam" id="3.40.640.10:FF:000046">
    <property type="entry name" value="Cystathionine gamma-lyase"/>
    <property type="match status" value="1"/>
</dbReference>
<comment type="cofactor">
    <cofactor evidence="1 9">
        <name>pyridoxal 5'-phosphate</name>
        <dbReference type="ChEBI" id="CHEBI:597326"/>
    </cofactor>
</comment>
<keyword evidence="12" id="KW-1185">Reference proteome</keyword>
<comment type="similarity">
    <text evidence="2 9">Belongs to the trans-sulfuration enzymes family.</text>
</comment>
<dbReference type="CDD" id="cd00614">
    <property type="entry name" value="CGS_like"/>
    <property type="match status" value="1"/>
</dbReference>
<evidence type="ECO:0000256" key="5">
    <source>
        <dbReference type="ARBA" id="ARBA00047199"/>
    </source>
</evidence>
<dbReference type="AlphaFoldDB" id="A0A0X8VD99"/>
<dbReference type="EMBL" id="FQUA01000022">
    <property type="protein sequence ID" value="SHF15565.1"/>
    <property type="molecule type" value="Genomic_DNA"/>
</dbReference>
<evidence type="ECO:0000313" key="13">
    <source>
        <dbReference type="Proteomes" id="UP000184204"/>
    </source>
</evidence>
<proteinExistence type="inferred from homology"/>
<evidence type="ECO:0000256" key="4">
    <source>
        <dbReference type="ARBA" id="ARBA00047175"/>
    </source>
</evidence>
<evidence type="ECO:0000256" key="3">
    <source>
        <dbReference type="ARBA" id="ARBA00022898"/>
    </source>
</evidence>
<dbReference type="SUPFAM" id="SSF53383">
    <property type="entry name" value="PLP-dependent transferases"/>
    <property type="match status" value="1"/>
</dbReference>
<dbReference type="InterPro" id="IPR015422">
    <property type="entry name" value="PyrdxlP-dep_Trfase_small"/>
</dbReference>
<dbReference type="Proteomes" id="UP000184204">
    <property type="component" value="Unassembled WGS sequence"/>
</dbReference>
<comment type="catalytic activity">
    <reaction evidence="6">
        <text>L-homocysteine + H2O = 2-oxobutanoate + hydrogen sulfide + NH4(+) + H(+)</text>
        <dbReference type="Rhea" id="RHEA:14501"/>
        <dbReference type="ChEBI" id="CHEBI:15377"/>
        <dbReference type="ChEBI" id="CHEBI:15378"/>
        <dbReference type="ChEBI" id="CHEBI:16763"/>
        <dbReference type="ChEBI" id="CHEBI:28938"/>
        <dbReference type="ChEBI" id="CHEBI:29919"/>
        <dbReference type="ChEBI" id="CHEBI:58199"/>
        <dbReference type="EC" id="4.4.1.2"/>
    </reaction>
    <physiologicalReaction direction="left-to-right" evidence="6">
        <dbReference type="Rhea" id="RHEA:14502"/>
    </physiologicalReaction>
</comment>
<reference evidence="11" key="4">
    <citation type="submission" date="2016-11" db="EMBL/GenBank/DDBJ databases">
        <authorList>
            <person name="Varghese N."/>
            <person name="Submissions S."/>
        </authorList>
    </citation>
    <scope>NUCLEOTIDE SEQUENCE</scope>
    <source>
        <strain evidence="11">DSM 1682</strain>
    </source>
</reference>
<reference evidence="12" key="2">
    <citation type="submission" date="2016-01" db="EMBL/GenBank/DDBJ databases">
        <authorList>
            <person name="Poehlein A."/>
            <person name="Schlien K."/>
            <person name="Gottschalk G."/>
            <person name="Buckel W."/>
            <person name="Daniel R."/>
        </authorList>
    </citation>
    <scope>NUCLEOTIDE SEQUENCE [LARGE SCALE GENOMIC DNA]</scope>
    <source>
        <strain evidence="12">X2</strain>
    </source>
</reference>
<evidence type="ECO:0000256" key="7">
    <source>
        <dbReference type="ARBA" id="ARBA00052699"/>
    </source>
</evidence>
<evidence type="ECO:0000256" key="6">
    <source>
        <dbReference type="ARBA" id="ARBA00048780"/>
    </source>
</evidence>
<evidence type="ECO:0000256" key="9">
    <source>
        <dbReference type="RuleBase" id="RU362118"/>
    </source>
</evidence>
<reference evidence="10 12" key="1">
    <citation type="journal article" date="2016" name="Genome Announc.">
        <title>Complete Genome Sequence of the Amino Acid-Fermenting Clostridium propionicum X2 (DSM 1682).</title>
        <authorList>
            <person name="Poehlein A."/>
            <person name="Schlien K."/>
            <person name="Chowdhury N.P."/>
            <person name="Gottschalk G."/>
            <person name="Buckel W."/>
            <person name="Daniel R."/>
        </authorList>
    </citation>
    <scope>NUCLEOTIDE SEQUENCE [LARGE SCALE GENOMIC DNA]</scope>
    <source>
        <strain evidence="10 12">X2</strain>
    </source>
</reference>
<dbReference type="InterPro" id="IPR000277">
    <property type="entry name" value="Cys/Met-Metab_PyrdxlP-dep_enz"/>
</dbReference>
<dbReference type="Pfam" id="PF01053">
    <property type="entry name" value="Cys_Met_Meta_PP"/>
    <property type="match status" value="1"/>
</dbReference>
<protein>
    <recommendedName>
        <fullName evidence="4">homocysteine desulfhydrase</fullName>
        <ecNumber evidence="4">4.4.1.2</ecNumber>
    </recommendedName>
    <alternativeName>
        <fullName evidence="5">Homocysteine desulfhydrase</fullName>
    </alternativeName>
</protein>
<dbReference type="GO" id="GO:0018826">
    <property type="term" value="F:methionine gamma-lyase activity"/>
    <property type="evidence" value="ECO:0007669"/>
    <property type="project" value="UniProtKB-EC"/>
</dbReference>
<dbReference type="PANTHER" id="PTHR11808:SF80">
    <property type="entry name" value="CYSTATHIONINE GAMMA-LYASE"/>
    <property type="match status" value="1"/>
</dbReference>
<dbReference type="GO" id="GO:0005737">
    <property type="term" value="C:cytoplasm"/>
    <property type="evidence" value="ECO:0007669"/>
    <property type="project" value="TreeGrafter"/>
</dbReference>
<dbReference type="EMBL" id="CP014223">
    <property type="protein sequence ID" value="AMJ41816.1"/>
    <property type="molecule type" value="Genomic_DNA"/>
</dbReference>
<gene>
    <name evidence="10" type="primary">mccB</name>
    <name evidence="10" type="ORF">CPRO_22380</name>
    <name evidence="11" type="ORF">SAMN02745151_02959</name>
</gene>
<keyword evidence="3 8" id="KW-0663">Pyridoxal phosphate</keyword>
<dbReference type="Proteomes" id="UP000068026">
    <property type="component" value="Chromosome"/>
</dbReference>
<name>A0A0X8VD99_ANAPI</name>
<dbReference type="Gene3D" id="3.90.1150.10">
    <property type="entry name" value="Aspartate Aminotransferase, domain 1"/>
    <property type="match status" value="1"/>
</dbReference>
<dbReference type="Gene3D" id="3.40.640.10">
    <property type="entry name" value="Type I PLP-dependent aspartate aminotransferase-like (Major domain)"/>
    <property type="match status" value="1"/>
</dbReference>
<feature type="modified residue" description="N6-(pyridoxal phosphate)lysine" evidence="8">
    <location>
        <position position="203"/>
    </location>
</feature>
<dbReference type="PROSITE" id="PS00868">
    <property type="entry name" value="CYS_MET_METAB_PP"/>
    <property type="match status" value="1"/>
</dbReference>
<keyword evidence="10" id="KW-0456">Lyase</keyword>
<dbReference type="InterPro" id="IPR054542">
    <property type="entry name" value="Cys_met_metab_PP"/>
</dbReference>
<evidence type="ECO:0000313" key="11">
    <source>
        <dbReference type="EMBL" id="SHF15565.1"/>
    </source>
</evidence>
<evidence type="ECO:0000256" key="2">
    <source>
        <dbReference type="ARBA" id="ARBA00009077"/>
    </source>
</evidence>
<evidence type="ECO:0000256" key="8">
    <source>
        <dbReference type="PIRSR" id="PIRSR001434-2"/>
    </source>
</evidence>
<organism evidence="11 13">
    <name type="scientific">Anaerotignum propionicum DSM 1682</name>
    <dbReference type="NCBI Taxonomy" id="991789"/>
    <lineage>
        <taxon>Bacteria</taxon>
        <taxon>Bacillati</taxon>
        <taxon>Bacillota</taxon>
        <taxon>Clostridia</taxon>
        <taxon>Lachnospirales</taxon>
        <taxon>Anaerotignaceae</taxon>
        <taxon>Anaerotignum</taxon>
    </lineage>
</organism>
<dbReference type="PANTHER" id="PTHR11808">
    <property type="entry name" value="TRANS-SULFURATION ENZYME FAMILY MEMBER"/>
    <property type="match status" value="1"/>
</dbReference>
<dbReference type="GO" id="GO:0019346">
    <property type="term" value="P:transsulfuration"/>
    <property type="evidence" value="ECO:0007669"/>
    <property type="project" value="InterPro"/>
</dbReference>
<dbReference type="GO" id="GO:0030170">
    <property type="term" value="F:pyridoxal phosphate binding"/>
    <property type="evidence" value="ECO:0007669"/>
    <property type="project" value="InterPro"/>
</dbReference>
<evidence type="ECO:0000313" key="10">
    <source>
        <dbReference type="EMBL" id="AMJ41816.1"/>
    </source>
</evidence>
<dbReference type="InterPro" id="IPR015424">
    <property type="entry name" value="PyrdxlP-dep_Trfase"/>
</dbReference>
<dbReference type="EC" id="4.4.1.2" evidence="4"/>
<evidence type="ECO:0000313" key="12">
    <source>
        <dbReference type="Proteomes" id="UP000068026"/>
    </source>
</evidence>
<comment type="catalytic activity">
    <reaction evidence="7">
        <text>L-methionine + H2O = methanethiol + 2-oxobutanoate + NH4(+)</text>
        <dbReference type="Rhea" id="RHEA:23800"/>
        <dbReference type="ChEBI" id="CHEBI:15377"/>
        <dbReference type="ChEBI" id="CHEBI:16007"/>
        <dbReference type="ChEBI" id="CHEBI:16763"/>
        <dbReference type="ChEBI" id="CHEBI:28938"/>
        <dbReference type="ChEBI" id="CHEBI:57844"/>
        <dbReference type="EC" id="4.4.1.11"/>
    </reaction>
    <physiologicalReaction direction="left-to-right" evidence="7">
        <dbReference type="Rhea" id="RHEA:23801"/>
    </physiologicalReaction>
</comment>
<sequence length="392" mass="43206">MLKENTEILYKGTEDREGSLHPETPAIYPSSAYIIKDTRDYDFANNGGKYFYNRTANPNRDGLAEAISYLENGESTLVCSSGMGAISTTLLGLLKCGDHAVFNKSIYGETIELIEILRGFGVHVSLVDFTNIKEFENAMKESTKIVYTEIIANPLTLVVDIEKISKIAHSFGATVVVDSTFTTPFVIKPLDFGADIVIHSLTKFFGGHSDVTGGSITASNEIIKKLKQSYLLLGASLDANSAWLLQRSIKTMGLRMRAQLDNAVLVAEALSKNPHIQCVYHPSLENHPQHALASQIFSYGFGAMISFSVENNREKVDEFIRRLKVIKYLGTLGGIRTTLAHPATAFRNEFTEEELTKMGIHEGLIRISTGAEDVGDLIEDLNQALEVFNKAQ</sequence>
<accession>A0A0X8VD99</accession>